<dbReference type="CDD" id="cd00082">
    <property type="entry name" value="HisKA"/>
    <property type="match status" value="1"/>
</dbReference>
<evidence type="ECO:0000313" key="8">
    <source>
        <dbReference type="EMBL" id="SMX42743.1"/>
    </source>
</evidence>
<sequence>MAVRQLVAALVLCHVPTGALAERPALVVGWTPMPGPMQESTDGKKTGYMLDLAQMIAAEVQFRLRFVLYDTVPELLAAQAEGRSEMLPGIADLPSLRATWHYSRSVGRVAVHLTRLGTASPAAWDGKLRGLRLAAVRGAPGSEIVGPLLMNDVIAFSSLEDALDALLSNGVDGLVAPIDFAGSVLWAGAVDGQIVVAGPPYTIVHADGEVSGFVAEVLRDLAERSGVPPEFVAITSEEWLASLQAGSYDLLPLENYNTGRVRPVEVGLPLLTTPYALFHSESADLPKDWRAVRLGVVSSDLPIDPPQPYDDAALVIHDTTEDKLGALLSGQVAAVLHERHSLRHWAAVPGGDDRIDEIGAPVFHRERAVAARLDLVETIARLNAVAPGSLASPRYHGLRATWLAPSSGWMTSGLSHVLGALGAGLVLLSGVLLWRHHMRRLHHARRDIAEDLIDKIPLGLVLLGDDGRIRYVNAETATTKAHTGGLLRVGELYETALRDLVATRPVALNGLTPEDWIAGQMDDIRIDGCTREIRLDNGTTFLRTTKLLKDGDTLLLRRDVTEERARLHQIEMLNDHLHGQIHRARAATEDLRSFAYATSHDLKAPTSTALMIADALREDLQGALDPEQAELLADLRVTLKGMSGLIDDIQSYTNALAEDMSDEVVDLGIEVRTVISDLSQTVQQGNATLSVGPLPCIRGSPGQIRTLLANLLDNAIKFRAGDRRPDVSLGAVEAPRGFVGFSVSDNGIGIDPAFHERIFQVFQRLNPVGACSGTGLGLTICQRIAINHGGRITVDSCPGTGSTFTVYLRKDSH</sequence>
<evidence type="ECO:0000259" key="7">
    <source>
        <dbReference type="PROSITE" id="PS50109"/>
    </source>
</evidence>
<dbReference type="SUPFAM" id="SSF53850">
    <property type="entry name" value="Periplasmic binding protein-like II"/>
    <property type="match status" value="2"/>
</dbReference>
<dbReference type="PANTHER" id="PTHR42878">
    <property type="entry name" value="TWO-COMPONENT HISTIDINE KINASE"/>
    <property type="match status" value="1"/>
</dbReference>
<evidence type="ECO:0000256" key="2">
    <source>
        <dbReference type="ARBA" id="ARBA00012438"/>
    </source>
</evidence>
<gene>
    <name evidence="8" type="primary">cph1</name>
    <name evidence="8" type="ORF">MAA8898_02700</name>
</gene>
<dbReference type="SUPFAM" id="SSF47384">
    <property type="entry name" value="Homodimeric domain of signal transducing histidine kinase"/>
    <property type="match status" value="1"/>
</dbReference>
<protein>
    <recommendedName>
        <fullName evidence="2">histidine kinase</fullName>
        <ecNumber evidence="2">2.7.13.3</ecNumber>
    </recommendedName>
</protein>
<evidence type="ECO:0000256" key="4">
    <source>
        <dbReference type="ARBA" id="ARBA00022679"/>
    </source>
</evidence>
<dbReference type="EC" id="2.7.13.3" evidence="2"/>
<name>A0A238KIY3_9RHOB</name>
<evidence type="ECO:0000256" key="1">
    <source>
        <dbReference type="ARBA" id="ARBA00000085"/>
    </source>
</evidence>
<dbReference type="InterPro" id="IPR036890">
    <property type="entry name" value="HATPase_C_sf"/>
</dbReference>
<comment type="catalytic activity">
    <reaction evidence="1">
        <text>ATP + protein L-histidine = ADP + protein N-phospho-L-histidine.</text>
        <dbReference type="EC" id="2.7.13.3"/>
    </reaction>
</comment>
<dbReference type="PANTHER" id="PTHR42878:SF15">
    <property type="entry name" value="BACTERIOPHYTOCHROME"/>
    <property type="match status" value="1"/>
</dbReference>
<dbReference type="Gene3D" id="1.10.287.130">
    <property type="match status" value="1"/>
</dbReference>
<evidence type="ECO:0000256" key="6">
    <source>
        <dbReference type="SAM" id="SignalP"/>
    </source>
</evidence>
<dbReference type="InterPro" id="IPR005467">
    <property type="entry name" value="His_kinase_dom"/>
</dbReference>
<feature type="chain" id="PRO_5012986215" description="histidine kinase" evidence="6">
    <location>
        <begin position="22"/>
        <end position="813"/>
    </location>
</feature>
<dbReference type="Gene3D" id="3.30.565.10">
    <property type="entry name" value="Histidine kinase-like ATPase, C-terminal domain"/>
    <property type="match status" value="1"/>
</dbReference>
<organism evidence="8 9">
    <name type="scientific">Maliponia aquimaris</name>
    <dbReference type="NCBI Taxonomy" id="1673631"/>
    <lineage>
        <taxon>Bacteria</taxon>
        <taxon>Pseudomonadati</taxon>
        <taxon>Pseudomonadota</taxon>
        <taxon>Alphaproteobacteria</taxon>
        <taxon>Rhodobacterales</taxon>
        <taxon>Paracoccaceae</taxon>
        <taxon>Maliponia</taxon>
    </lineage>
</organism>
<dbReference type="PRINTS" id="PR00344">
    <property type="entry name" value="BCTRLSENSOR"/>
</dbReference>
<keyword evidence="4 8" id="KW-0808">Transferase</keyword>
<dbReference type="InterPro" id="IPR003594">
    <property type="entry name" value="HATPase_dom"/>
</dbReference>
<dbReference type="GO" id="GO:0000156">
    <property type="term" value="F:phosphorelay response regulator activity"/>
    <property type="evidence" value="ECO:0007669"/>
    <property type="project" value="TreeGrafter"/>
</dbReference>
<dbReference type="SMART" id="SM00062">
    <property type="entry name" value="PBPb"/>
    <property type="match status" value="1"/>
</dbReference>
<evidence type="ECO:0000256" key="5">
    <source>
        <dbReference type="ARBA" id="ARBA00022777"/>
    </source>
</evidence>
<feature type="domain" description="Histidine kinase" evidence="7">
    <location>
        <begin position="597"/>
        <end position="812"/>
    </location>
</feature>
<dbReference type="InterPro" id="IPR003661">
    <property type="entry name" value="HisK_dim/P_dom"/>
</dbReference>
<dbReference type="SMART" id="SM00387">
    <property type="entry name" value="HATPase_c"/>
    <property type="match status" value="1"/>
</dbReference>
<dbReference type="Gene3D" id="3.40.190.10">
    <property type="entry name" value="Periplasmic binding protein-like II"/>
    <property type="match status" value="3"/>
</dbReference>
<dbReference type="GO" id="GO:0000155">
    <property type="term" value="F:phosphorelay sensor kinase activity"/>
    <property type="evidence" value="ECO:0007669"/>
    <property type="project" value="InterPro"/>
</dbReference>
<dbReference type="SUPFAM" id="SSF55874">
    <property type="entry name" value="ATPase domain of HSP90 chaperone/DNA topoisomerase II/histidine kinase"/>
    <property type="match status" value="1"/>
</dbReference>
<dbReference type="InterPro" id="IPR001638">
    <property type="entry name" value="Solute-binding_3/MltF_N"/>
</dbReference>
<dbReference type="InterPro" id="IPR036097">
    <property type="entry name" value="HisK_dim/P_sf"/>
</dbReference>
<dbReference type="InterPro" id="IPR004358">
    <property type="entry name" value="Sig_transdc_His_kin-like_C"/>
</dbReference>
<accession>A0A238KIY3</accession>
<keyword evidence="6" id="KW-0732">Signal</keyword>
<dbReference type="GO" id="GO:0030295">
    <property type="term" value="F:protein kinase activator activity"/>
    <property type="evidence" value="ECO:0007669"/>
    <property type="project" value="TreeGrafter"/>
</dbReference>
<keyword evidence="9" id="KW-1185">Reference proteome</keyword>
<dbReference type="Proteomes" id="UP000207598">
    <property type="component" value="Unassembled WGS sequence"/>
</dbReference>
<proteinExistence type="predicted"/>
<dbReference type="AlphaFoldDB" id="A0A238KIY3"/>
<dbReference type="Pfam" id="PF00497">
    <property type="entry name" value="SBP_bac_3"/>
    <property type="match status" value="1"/>
</dbReference>
<reference evidence="8 9" key="1">
    <citation type="submission" date="2017-05" db="EMBL/GenBank/DDBJ databases">
        <authorList>
            <person name="Song R."/>
            <person name="Chenine A.L."/>
            <person name="Ruprecht R.M."/>
        </authorList>
    </citation>
    <scope>NUCLEOTIDE SEQUENCE [LARGE SCALE GENOMIC DNA]</scope>
    <source>
        <strain evidence="8 9">CECT 8898</strain>
    </source>
</reference>
<evidence type="ECO:0000256" key="3">
    <source>
        <dbReference type="ARBA" id="ARBA00022553"/>
    </source>
</evidence>
<dbReference type="Pfam" id="PF02518">
    <property type="entry name" value="HATPase_c"/>
    <property type="match status" value="1"/>
</dbReference>
<feature type="signal peptide" evidence="6">
    <location>
        <begin position="1"/>
        <end position="21"/>
    </location>
</feature>
<dbReference type="PROSITE" id="PS50109">
    <property type="entry name" value="HIS_KIN"/>
    <property type="match status" value="1"/>
</dbReference>
<evidence type="ECO:0000313" key="9">
    <source>
        <dbReference type="Proteomes" id="UP000207598"/>
    </source>
</evidence>
<dbReference type="SMART" id="SM00388">
    <property type="entry name" value="HisKA"/>
    <property type="match status" value="1"/>
</dbReference>
<dbReference type="EMBL" id="FXYF01000006">
    <property type="protein sequence ID" value="SMX42743.1"/>
    <property type="molecule type" value="Genomic_DNA"/>
</dbReference>
<dbReference type="GO" id="GO:0007234">
    <property type="term" value="P:osmosensory signaling via phosphorelay pathway"/>
    <property type="evidence" value="ECO:0007669"/>
    <property type="project" value="TreeGrafter"/>
</dbReference>
<dbReference type="InterPro" id="IPR050351">
    <property type="entry name" value="BphY/WalK/GraS-like"/>
</dbReference>
<keyword evidence="5" id="KW-0418">Kinase</keyword>
<keyword evidence="3" id="KW-0597">Phosphoprotein</keyword>